<proteinExistence type="predicted"/>
<dbReference type="InterPro" id="IPR018490">
    <property type="entry name" value="cNMP-bd_dom_sf"/>
</dbReference>
<dbReference type="SUPFAM" id="SSF48452">
    <property type="entry name" value="TPR-like"/>
    <property type="match status" value="1"/>
</dbReference>
<dbReference type="Gene3D" id="2.60.120.10">
    <property type="entry name" value="Jelly Rolls"/>
    <property type="match status" value="1"/>
</dbReference>
<evidence type="ECO:0000313" key="3">
    <source>
        <dbReference type="Proteomes" id="UP000039865"/>
    </source>
</evidence>
<dbReference type="AlphaFoldDB" id="A0A078B758"/>
<dbReference type="Gene3D" id="1.25.40.10">
    <property type="entry name" value="Tetratricopeptide repeat domain"/>
    <property type="match status" value="1"/>
</dbReference>
<organism evidence="2 3">
    <name type="scientific">Stylonychia lemnae</name>
    <name type="common">Ciliate</name>
    <dbReference type="NCBI Taxonomy" id="5949"/>
    <lineage>
        <taxon>Eukaryota</taxon>
        <taxon>Sar</taxon>
        <taxon>Alveolata</taxon>
        <taxon>Ciliophora</taxon>
        <taxon>Intramacronucleata</taxon>
        <taxon>Spirotrichea</taxon>
        <taxon>Stichotrichia</taxon>
        <taxon>Sporadotrichida</taxon>
        <taxon>Oxytrichidae</taxon>
        <taxon>Stylonychinae</taxon>
        <taxon>Stylonychia</taxon>
    </lineage>
</organism>
<feature type="region of interest" description="Disordered" evidence="1">
    <location>
        <begin position="272"/>
        <end position="297"/>
    </location>
</feature>
<reference evidence="2 3" key="1">
    <citation type="submission" date="2014-06" db="EMBL/GenBank/DDBJ databases">
        <authorList>
            <person name="Swart Estienne"/>
        </authorList>
    </citation>
    <scope>NUCLEOTIDE SEQUENCE [LARGE SCALE GENOMIC DNA]</scope>
    <source>
        <strain evidence="2 3">130c</strain>
    </source>
</reference>
<gene>
    <name evidence="2" type="primary">Contig12438.g13275</name>
    <name evidence="2" type="ORF">STYLEM_18516</name>
</gene>
<dbReference type="OMA" id="NCNSETR"/>
<name>A0A078B758_STYLE</name>
<dbReference type="InterPro" id="IPR011990">
    <property type="entry name" value="TPR-like_helical_dom_sf"/>
</dbReference>
<feature type="compositionally biased region" description="Polar residues" evidence="1">
    <location>
        <begin position="272"/>
        <end position="289"/>
    </location>
</feature>
<dbReference type="InterPro" id="IPR014710">
    <property type="entry name" value="RmlC-like_jellyroll"/>
</dbReference>
<protein>
    <submittedName>
        <fullName evidence="2">Tpr domain containing protein</fullName>
    </submittedName>
</protein>
<dbReference type="Proteomes" id="UP000039865">
    <property type="component" value="Unassembled WGS sequence"/>
</dbReference>
<feature type="region of interest" description="Disordered" evidence="1">
    <location>
        <begin position="342"/>
        <end position="366"/>
    </location>
</feature>
<evidence type="ECO:0000256" key="1">
    <source>
        <dbReference type="SAM" id="MobiDB-lite"/>
    </source>
</evidence>
<dbReference type="InParanoid" id="A0A078B758"/>
<dbReference type="EMBL" id="CCKQ01017486">
    <property type="protein sequence ID" value="CDW89383.1"/>
    <property type="molecule type" value="Genomic_DNA"/>
</dbReference>
<evidence type="ECO:0000313" key="2">
    <source>
        <dbReference type="EMBL" id="CDW89383.1"/>
    </source>
</evidence>
<dbReference type="SUPFAM" id="SSF51206">
    <property type="entry name" value="cAMP-binding domain-like"/>
    <property type="match status" value="1"/>
</dbReference>
<accession>A0A078B758</accession>
<feature type="region of interest" description="Disordered" evidence="1">
    <location>
        <begin position="79"/>
        <end position="110"/>
    </location>
</feature>
<sequence length="1053" mass="122843">MIEGKVTQPYKIGRKLLVTEEQLDNWFAKQYNLDITCIPAYKPPTLNKAVYDQLKKYAPHNQNEQSKNSVIAERLKKRQARVSIKDQQKGKKRKMSSMFRKGPTSTQINNSYNILPSDTLKILQEFQPIMYAETKKVNSFIDGLPQEDQEQYYQRMLRLKKRQQKDVLQEDLLLEKAKKKVELIKQDNFKTHVKPTIQVQNRMNSSINQIMSRGEIQQSAQKMQQLPANFKFLGSDKEFKSLLSVRQSNTQVMSPIQSKRNAQNNSMINNVNGVSQTPSSNRAQSAMNQNRKESKQTSIFQKNRIFNFQAQNAPIVTQRARSSMFGSNIDESIQQVSNNDRNLKESKNSNHHNASNSYFKNRHSQVSTKFNSDARLNSKSLFKIKKFSQELILSACNSPKNSVKNLQIKDFKISIPSHTTQNSPMIKQKQIYQDYDSNRKLVKQISNFTFDRQNSVASNNQTPFRFNIHPSNIDVSQPNFRMQSRQSFTNFSRQGTIGGQKRVSISLKEIENELKESESKDFEICNLKVRQIIPTGKLNNNHVFQDADYWHHRGIQLQHHEDVEVSIDYYLHGIRANPRHFGCIYNVACVYQQLDKHLNAIKWFRFASLMQQFTADPYFGCAISLFKLRRIHLKEEEIWYFKAMCYKKLQLYDKADLEYKKLDKHLKHVEGLSLVKLQSNLKKLYIKDQWIEQNFSARLLGTLNFFSRLPHETIQKYLPFLKLVEKKQNDLLFIEDSIIILLNGRVIIRNHPNSIKEHKILANYIEGAILGWDEGDRGLSKDCNNWAICASEFVQYIEMDKKTFKKLFKHSRNSEKETHLNVITSFPFFQIIFPQNIQMIAYDLGRIVNFQENEIVLFQHQRSVLNKIWKVEYNDHNQNKFQLEIERNLQQKPDDIKSQAPSVYQGFMRAISTKKTDNRKLTINENLVNANKLKKSILKGISKGLGLLLQQAASPEKQSISINQSLSMRIPSTMKESTLELNNDLISFQSYEYFGDIIAGKDGVECLVIDNPDDIISLYERQILNQFMKDKLDGIKHTLQVRYKLEPLALHKY</sequence>
<keyword evidence="3" id="KW-1185">Reference proteome</keyword>